<accession>S7RQ50</accession>
<evidence type="ECO:0000313" key="2">
    <source>
        <dbReference type="Proteomes" id="UP000030669"/>
    </source>
</evidence>
<gene>
    <name evidence="1" type="ORF">GLOTRDRAFT_93590</name>
</gene>
<protein>
    <submittedName>
        <fullName evidence="1">Uncharacterized protein</fullName>
    </submittedName>
</protein>
<dbReference type="Gene3D" id="2.60.120.260">
    <property type="entry name" value="Galactose-binding domain-like"/>
    <property type="match status" value="1"/>
</dbReference>
<dbReference type="GeneID" id="19309520"/>
<proteinExistence type="predicted"/>
<keyword evidence="2" id="KW-1185">Reference proteome</keyword>
<dbReference type="OrthoDB" id="3265734at2759"/>
<sequence>MDQITLDDRDPHITYFGNWTYGGTGQEYWGTTSGANATNMSMMFTFNGTWIGVYGSIGFMGVTADFVLDNGEAEQYLHTPAPSGLFRQAYFESTPLAFGEHTIQMTNMANGPTSYLDYIVYNTTAQSGSTTTVTSLVTATSIPGTAPSKPSNAPYKAPQTVKAIPTFAW</sequence>
<dbReference type="EMBL" id="KB469302">
    <property type="protein sequence ID" value="EPQ55009.1"/>
    <property type="molecule type" value="Genomic_DNA"/>
</dbReference>
<organism evidence="1 2">
    <name type="scientific">Gloeophyllum trabeum (strain ATCC 11539 / FP-39264 / Madison 617)</name>
    <name type="common">Brown rot fungus</name>
    <dbReference type="NCBI Taxonomy" id="670483"/>
    <lineage>
        <taxon>Eukaryota</taxon>
        <taxon>Fungi</taxon>
        <taxon>Dikarya</taxon>
        <taxon>Basidiomycota</taxon>
        <taxon>Agaricomycotina</taxon>
        <taxon>Agaricomycetes</taxon>
        <taxon>Gloeophyllales</taxon>
        <taxon>Gloeophyllaceae</taxon>
        <taxon>Gloeophyllum</taxon>
    </lineage>
</organism>
<dbReference type="AlphaFoldDB" id="S7RQ50"/>
<dbReference type="STRING" id="670483.S7RQ50"/>
<dbReference type="KEGG" id="gtr:GLOTRDRAFT_93590"/>
<evidence type="ECO:0000313" key="1">
    <source>
        <dbReference type="EMBL" id="EPQ55009.1"/>
    </source>
</evidence>
<dbReference type="Proteomes" id="UP000030669">
    <property type="component" value="Unassembled WGS sequence"/>
</dbReference>
<name>S7RQ50_GLOTA</name>
<dbReference type="HOGENOM" id="CLU_1578685_0_0_1"/>
<reference evidence="1 2" key="1">
    <citation type="journal article" date="2012" name="Science">
        <title>The Paleozoic origin of enzymatic lignin decomposition reconstructed from 31 fungal genomes.</title>
        <authorList>
            <person name="Floudas D."/>
            <person name="Binder M."/>
            <person name="Riley R."/>
            <person name="Barry K."/>
            <person name="Blanchette R.A."/>
            <person name="Henrissat B."/>
            <person name="Martinez A.T."/>
            <person name="Otillar R."/>
            <person name="Spatafora J.W."/>
            <person name="Yadav J.S."/>
            <person name="Aerts A."/>
            <person name="Benoit I."/>
            <person name="Boyd A."/>
            <person name="Carlson A."/>
            <person name="Copeland A."/>
            <person name="Coutinho P.M."/>
            <person name="de Vries R.P."/>
            <person name="Ferreira P."/>
            <person name="Findley K."/>
            <person name="Foster B."/>
            <person name="Gaskell J."/>
            <person name="Glotzer D."/>
            <person name="Gorecki P."/>
            <person name="Heitman J."/>
            <person name="Hesse C."/>
            <person name="Hori C."/>
            <person name="Igarashi K."/>
            <person name="Jurgens J.A."/>
            <person name="Kallen N."/>
            <person name="Kersten P."/>
            <person name="Kohler A."/>
            <person name="Kuees U."/>
            <person name="Kumar T.K.A."/>
            <person name="Kuo A."/>
            <person name="LaButti K."/>
            <person name="Larrondo L.F."/>
            <person name="Lindquist E."/>
            <person name="Ling A."/>
            <person name="Lombard V."/>
            <person name="Lucas S."/>
            <person name="Lundell T."/>
            <person name="Martin R."/>
            <person name="McLaughlin D.J."/>
            <person name="Morgenstern I."/>
            <person name="Morin E."/>
            <person name="Murat C."/>
            <person name="Nagy L.G."/>
            <person name="Nolan M."/>
            <person name="Ohm R.A."/>
            <person name="Patyshakuliyeva A."/>
            <person name="Rokas A."/>
            <person name="Ruiz-Duenas F.J."/>
            <person name="Sabat G."/>
            <person name="Salamov A."/>
            <person name="Samejima M."/>
            <person name="Schmutz J."/>
            <person name="Slot J.C."/>
            <person name="St John F."/>
            <person name="Stenlid J."/>
            <person name="Sun H."/>
            <person name="Sun S."/>
            <person name="Syed K."/>
            <person name="Tsang A."/>
            <person name="Wiebenga A."/>
            <person name="Young D."/>
            <person name="Pisabarro A."/>
            <person name="Eastwood D.C."/>
            <person name="Martin F."/>
            <person name="Cullen D."/>
            <person name="Grigoriev I.V."/>
            <person name="Hibbett D.S."/>
        </authorList>
    </citation>
    <scope>NUCLEOTIDE SEQUENCE [LARGE SCALE GENOMIC DNA]</scope>
    <source>
        <strain evidence="1 2">ATCC 11539</strain>
    </source>
</reference>
<dbReference type="OMA" id="HNTTHGT"/>
<dbReference type="RefSeq" id="XP_007866192.1">
    <property type="nucleotide sequence ID" value="XM_007868001.1"/>
</dbReference>